<evidence type="ECO:0000313" key="2">
    <source>
        <dbReference type="EMBL" id="MCM4083729.1"/>
    </source>
</evidence>
<reference evidence="2 3" key="1">
    <citation type="submission" date="2022-06" db="EMBL/GenBank/DDBJ databases">
        <title>Actinoplanes abujensis sp. nov., isolated from Nigerian arid soil.</title>
        <authorList>
            <person name="Ding P."/>
        </authorList>
    </citation>
    <scope>NUCLEOTIDE SEQUENCE [LARGE SCALE GENOMIC DNA]</scope>
    <source>
        <strain evidence="3">TRM88002</strain>
    </source>
</reference>
<dbReference type="RefSeq" id="WP_251803459.1">
    <property type="nucleotide sequence ID" value="NZ_JAMQOL010000065.1"/>
</dbReference>
<evidence type="ECO:0000256" key="1">
    <source>
        <dbReference type="SAM" id="Phobius"/>
    </source>
</evidence>
<keyword evidence="1" id="KW-1133">Transmembrane helix</keyword>
<keyword evidence="3" id="KW-1185">Reference proteome</keyword>
<keyword evidence="1" id="KW-0472">Membrane</keyword>
<name>A0ABT0YCF5_9ACTN</name>
<feature type="transmembrane region" description="Helical" evidence="1">
    <location>
        <begin position="20"/>
        <end position="40"/>
    </location>
</feature>
<dbReference type="EMBL" id="JAMQOL010000065">
    <property type="protein sequence ID" value="MCM4083729.1"/>
    <property type="molecule type" value="Genomic_DNA"/>
</dbReference>
<gene>
    <name evidence="2" type="ORF">LXN57_39890</name>
</gene>
<comment type="caution">
    <text evidence="2">The sequence shown here is derived from an EMBL/GenBank/DDBJ whole genome shotgun (WGS) entry which is preliminary data.</text>
</comment>
<feature type="transmembrane region" description="Helical" evidence="1">
    <location>
        <begin position="118"/>
        <end position="148"/>
    </location>
</feature>
<organism evidence="2 3">
    <name type="scientific">Paractinoplanes hotanensis</name>
    <dbReference type="NCBI Taxonomy" id="2906497"/>
    <lineage>
        <taxon>Bacteria</taxon>
        <taxon>Bacillati</taxon>
        <taxon>Actinomycetota</taxon>
        <taxon>Actinomycetes</taxon>
        <taxon>Micromonosporales</taxon>
        <taxon>Micromonosporaceae</taxon>
        <taxon>Paractinoplanes</taxon>
    </lineage>
</organism>
<evidence type="ECO:0000313" key="3">
    <source>
        <dbReference type="Proteomes" id="UP001523216"/>
    </source>
</evidence>
<keyword evidence="1" id="KW-0812">Transmembrane</keyword>
<protein>
    <submittedName>
        <fullName evidence="2">Uncharacterized protein</fullName>
    </submittedName>
</protein>
<accession>A0ABT0YCF5</accession>
<sequence length="159" mass="15846">MTNVARVLPGDWDGHRLLRFLTGLAMLALAFAAHLTPAHLTPAHLTPADPAPASAVVAVQSEPAVVAAQTEPTAVSAAAQSQPGTASAGAAAQTESSPAEAAAGVESLSSPRGLSAHWVMLVVAAPMAPAVALLTTVAAIVLISGLAVRTYAVRGPPLR</sequence>
<dbReference type="Proteomes" id="UP001523216">
    <property type="component" value="Unassembled WGS sequence"/>
</dbReference>
<proteinExistence type="predicted"/>